<feature type="transmembrane region" description="Helical" evidence="1">
    <location>
        <begin position="98"/>
        <end position="118"/>
    </location>
</feature>
<dbReference type="EMBL" id="QGGW01000003">
    <property type="protein sequence ID" value="PWK60810.1"/>
    <property type="molecule type" value="Genomic_DNA"/>
</dbReference>
<dbReference type="Proteomes" id="UP000245708">
    <property type="component" value="Unassembled WGS sequence"/>
</dbReference>
<keyword evidence="1" id="KW-0812">Transmembrane</keyword>
<gene>
    <name evidence="2" type="ORF">C7455_1037</name>
</gene>
<sequence length="199" mass="21376">MEKNPETRRVLNSPPVKTLVLSGILVALVVITHSVIVPFEHTVLGDPFDQGVLFYLPFGFWVIVAYFERWHAALYLAPGFALGMVLYAGSGAPITARVLTLGVLTLTAPAVFAILAWASGRANHPVSEPSAWRLIVTAGLFTAMVNAIGLNLVRNSVVPDSASLTGVIQYFAGSIVGMFTCLIGLAIAFRIRKSVLNLR</sequence>
<comment type="caution">
    <text evidence="2">The sequence shown here is derived from an EMBL/GenBank/DDBJ whole genome shotgun (WGS) entry which is preliminary data.</text>
</comment>
<feature type="transmembrane region" description="Helical" evidence="1">
    <location>
        <begin position="168"/>
        <end position="189"/>
    </location>
</feature>
<dbReference type="AlphaFoldDB" id="A0A316H080"/>
<proteinExistence type="predicted"/>
<keyword evidence="1" id="KW-0472">Membrane</keyword>
<reference evidence="2 3" key="1">
    <citation type="submission" date="2018-05" db="EMBL/GenBank/DDBJ databases">
        <title>Genomic Encyclopedia of Type Strains, Phase IV (KMG-IV): sequencing the most valuable type-strain genomes for metagenomic binning, comparative biology and taxonomic classification.</title>
        <authorList>
            <person name="Goeker M."/>
        </authorList>
    </citation>
    <scope>NUCLEOTIDE SEQUENCE [LARGE SCALE GENOMIC DNA]</scope>
    <source>
        <strain evidence="2 3">DSM 16097</strain>
    </source>
</reference>
<evidence type="ECO:0000313" key="3">
    <source>
        <dbReference type="Proteomes" id="UP000245708"/>
    </source>
</evidence>
<accession>A0A316H080</accession>
<feature type="transmembrane region" description="Helical" evidence="1">
    <location>
        <begin position="130"/>
        <end position="148"/>
    </location>
</feature>
<evidence type="ECO:0000313" key="2">
    <source>
        <dbReference type="EMBL" id="PWK60810.1"/>
    </source>
</evidence>
<name>A0A316H080_9RHOB</name>
<evidence type="ECO:0000256" key="1">
    <source>
        <dbReference type="SAM" id="Phobius"/>
    </source>
</evidence>
<keyword evidence="3" id="KW-1185">Reference proteome</keyword>
<feature type="transmembrane region" description="Helical" evidence="1">
    <location>
        <begin position="20"/>
        <end position="39"/>
    </location>
</feature>
<feature type="transmembrane region" description="Helical" evidence="1">
    <location>
        <begin position="51"/>
        <end position="67"/>
    </location>
</feature>
<feature type="transmembrane region" description="Helical" evidence="1">
    <location>
        <begin position="74"/>
        <end position="92"/>
    </location>
</feature>
<organism evidence="2 3">
    <name type="scientific">Roseicyclus mahoneyensis</name>
    <dbReference type="NCBI Taxonomy" id="164332"/>
    <lineage>
        <taxon>Bacteria</taxon>
        <taxon>Pseudomonadati</taxon>
        <taxon>Pseudomonadota</taxon>
        <taxon>Alphaproteobacteria</taxon>
        <taxon>Rhodobacterales</taxon>
        <taxon>Roseobacteraceae</taxon>
        <taxon>Roseicyclus</taxon>
    </lineage>
</organism>
<protein>
    <recommendedName>
        <fullName evidence="4">MASE1 protein</fullName>
    </recommendedName>
</protein>
<evidence type="ECO:0008006" key="4">
    <source>
        <dbReference type="Google" id="ProtNLM"/>
    </source>
</evidence>
<keyword evidence="1" id="KW-1133">Transmembrane helix</keyword>